<gene>
    <name evidence="2" type="ORF">PV328_001897</name>
</gene>
<keyword evidence="3" id="KW-1185">Reference proteome</keyword>
<dbReference type="InterPro" id="IPR041432">
    <property type="entry name" value="UBP13_Znf-UBP_var"/>
</dbReference>
<evidence type="ECO:0000259" key="1">
    <source>
        <dbReference type="Pfam" id="PF17807"/>
    </source>
</evidence>
<protein>
    <recommendedName>
        <fullName evidence="1">Ubiquitinyl hydrolase variant UBP zinc finger domain-containing protein</fullName>
    </recommendedName>
</protein>
<dbReference type="EMBL" id="JAQQBS010000001">
    <property type="protein sequence ID" value="KAK0177896.1"/>
    <property type="molecule type" value="Genomic_DNA"/>
</dbReference>
<feature type="domain" description="Ubiquitinyl hydrolase variant UBP zinc finger" evidence="1">
    <location>
        <begin position="25"/>
        <end position="55"/>
    </location>
</feature>
<accession>A0AA39KY28</accession>
<evidence type="ECO:0000313" key="3">
    <source>
        <dbReference type="Proteomes" id="UP001168990"/>
    </source>
</evidence>
<dbReference type="Gene3D" id="3.30.40.10">
    <property type="entry name" value="Zinc/RING finger domain, C3HC4 (zinc finger)"/>
    <property type="match status" value="1"/>
</dbReference>
<dbReference type="AlphaFoldDB" id="A0AA39KY28"/>
<proteinExistence type="predicted"/>
<reference evidence="2" key="1">
    <citation type="journal article" date="2023" name="bioRxiv">
        <title>Scaffold-level genome assemblies of two parasitoid biocontrol wasps reveal the parthenogenesis mechanism and an associated novel virus.</title>
        <authorList>
            <person name="Inwood S."/>
            <person name="Skelly J."/>
            <person name="Guhlin J."/>
            <person name="Harrop T."/>
            <person name="Goldson S."/>
            <person name="Dearden P."/>
        </authorList>
    </citation>
    <scope>NUCLEOTIDE SEQUENCE</scope>
    <source>
        <strain evidence="2">Irish</strain>
        <tissue evidence="2">Whole body</tissue>
    </source>
</reference>
<comment type="caution">
    <text evidence="2">The sequence shown here is derived from an EMBL/GenBank/DDBJ whole genome shotgun (WGS) entry which is preliminary data.</text>
</comment>
<dbReference type="Pfam" id="PF17807">
    <property type="entry name" value="zf-UBP_var"/>
    <property type="match status" value="1"/>
</dbReference>
<name>A0AA39KY28_9HYME</name>
<sequence length="256" mass="28617">MLPRPGSKKRFGGGSDGTKQFKGYLSTFHGLSRNHIEQYFRKTNYPVFLNIKHTKQVLSVEAIDEPVKKITCLAIGEPGGFIPEEQKYTFSETFEITILLSFITVPYPCERLPGKITNSIKLILEVESAIKVAEGEALAGTWNGEAEVISKYASNLMQLDNGQLKSIEAVALKLPLVDQPQNNTLPDFDTLRNKLNVSSLIELYNDTFDPIDEPAKLAAVKVRKLDDEYVNNVLKEGNFNKHTAVYIKKCFASVCL</sequence>
<dbReference type="Proteomes" id="UP001168990">
    <property type="component" value="Unassembled WGS sequence"/>
</dbReference>
<evidence type="ECO:0000313" key="2">
    <source>
        <dbReference type="EMBL" id="KAK0177896.1"/>
    </source>
</evidence>
<reference evidence="2" key="2">
    <citation type="submission" date="2023-03" db="EMBL/GenBank/DDBJ databases">
        <authorList>
            <person name="Inwood S.N."/>
            <person name="Skelly J.G."/>
            <person name="Guhlin J."/>
            <person name="Harrop T.W.R."/>
            <person name="Goldson S.G."/>
            <person name="Dearden P.K."/>
        </authorList>
    </citation>
    <scope>NUCLEOTIDE SEQUENCE</scope>
    <source>
        <strain evidence="2">Irish</strain>
        <tissue evidence="2">Whole body</tissue>
    </source>
</reference>
<dbReference type="InterPro" id="IPR013083">
    <property type="entry name" value="Znf_RING/FYVE/PHD"/>
</dbReference>
<organism evidence="2 3">
    <name type="scientific">Microctonus aethiopoides</name>
    <dbReference type="NCBI Taxonomy" id="144406"/>
    <lineage>
        <taxon>Eukaryota</taxon>
        <taxon>Metazoa</taxon>
        <taxon>Ecdysozoa</taxon>
        <taxon>Arthropoda</taxon>
        <taxon>Hexapoda</taxon>
        <taxon>Insecta</taxon>
        <taxon>Pterygota</taxon>
        <taxon>Neoptera</taxon>
        <taxon>Endopterygota</taxon>
        <taxon>Hymenoptera</taxon>
        <taxon>Apocrita</taxon>
        <taxon>Ichneumonoidea</taxon>
        <taxon>Braconidae</taxon>
        <taxon>Euphorinae</taxon>
        <taxon>Microctonus</taxon>
    </lineage>
</organism>